<dbReference type="SUPFAM" id="SSF53254">
    <property type="entry name" value="Phosphoglycerate mutase-like"/>
    <property type="match status" value="1"/>
</dbReference>
<evidence type="ECO:0000313" key="6">
    <source>
        <dbReference type="Proteomes" id="UP000185434"/>
    </source>
</evidence>
<dbReference type="PROSITE" id="PS00893">
    <property type="entry name" value="NUDIX_BOX"/>
    <property type="match status" value="1"/>
</dbReference>
<dbReference type="InterPro" id="IPR013078">
    <property type="entry name" value="His_Pase_superF_clade-1"/>
</dbReference>
<name>A0A1L7CSX0_9CORY</name>
<dbReference type="CDD" id="cd03673">
    <property type="entry name" value="NUDIX_Ap6A_hydrolase"/>
    <property type="match status" value="1"/>
</dbReference>
<dbReference type="Gene3D" id="3.90.79.10">
    <property type="entry name" value="Nucleoside Triphosphate Pyrophosphohydrolase"/>
    <property type="match status" value="1"/>
</dbReference>
<dbReference type="OrthoDB" id="4287477at2"/>
<dbReference type="PRINTS" id="PR00502">
    <property type="entry name" value="NUDIXFAMILY"/>
</dbReference>
<dbReference type="InterPro" id="IPR020084">
    <property type="entry name" value="NUDIX_hydrolase_CS"/>
</dbReference>
<gene>
    <name evidence="5" type="ORF">CFRA_06485</name>
</gene>
<dbReference type="SMART" id="SM00855">
    <property type="entry name" value="PGAM"/>
    <property type="match status" value="1"/>
</dbReference>
<dbReference type="Pfam" id="PF00300">
    <property type="entry name" value="His_Phos_1"/>
    <property type="match status" value="1"/>
</dbReference>
<dbReference type="InterPro" id="IPR051325">
    <property type="entry name" value="Nudix_hydrolase_domain"/>
</dbReference>
<dbReference type="Gene3D" id="3.40.50.1240">
    <property type="entry name" value="Phosphoglycerate mutase-like"/>
    <property type="match status" value="1"/>
</dbReference>
<dbReference type="EMBL" id="CP009247">
    <property type="protein sequence ID" value="APT88956.1"/>
    <property type="molecule type" value="Genomic_DNA"/>
</dbReference>
<dbReference type="InterPro" id="IPR000086">
    <property type="entry name" value="NUDIX_hydrolase_dom"/>
</dbReference>
<dbReference type="PROSITE" id="PS51462">
    <property type="entry name" value="NUDIX"/>
    <property type="match status" value="1"/>
</dbReference>
<dbReference type="RefSeq" id="WP_075663935.1">
    <property type="nucleotide sequence ID" value="NZ_CP009247.1"/>
</dbReference>
<dbReference type="Proteomes" id="UP000185434">
    <property type="component" value="Chromosome"/>
</dbReference>
<proteinExistence type="inferred from homology"/>
<dbReference type="AlphaFoldDB" id="A0A1L7CSX0"/>
<evidence type="ECO:0000256" key="2">
    <source>
        <dbReference type="ARBA" id="ARBA00022801"/>
    </source>
</evidence>
<dbReference type="STRING" id="1437875.CFRA_06485"/>
<dbReference type="GO" id="GO:0004081">
    <property type="term" value="F:bis(5'-nucleosyl)-tetraphosphatase (asymmetrical) activity"/>
    <property type="evidence" value="ECO:0007669"/>
    <property type="project" value="TreeGrafter"/>
</dbReference>
<dbReference type="CDD" id="cd07067">
    <property type="entry name" value="HP_PGM_like"/>
    <property type="match status" value="1"/>
</dbReference>
<organism evidence="5 6">
    <name type="scientific">Corynebacterium frankenforstense DSM 45800</name>
    <dbReference type="NCBI Taxonomy" id="1437875"/>
    <lineage>
        <taxon>Bacteria</taxon>
        <taxon>Bacillati</taxon>
        <taxon>Actinomycetota</taxon>
        <taxon>Actinomycetes</taxon>
        <taxon>Mycobacteriales</taxon>
        <taxon>Corynebacteriaceae</taxon>
        <taxon>Corynebacterium</taxon>
    </lineage>
</organism>
<dbReference type="InterPro" id="IPR020476">
    <property type="entry name" value="Nudix_hydrolase"/>
</dbReference>
<accession>A0A1L7CSX0</accession>
<dbReference type="SUPFAM" id="SSF55811">
    <property type="entry name" value="Nudix"/>
    <property type="match status" value="1"/>
</dbReference>
<dbReference type="PANTHER" id="PTHR21340">
    <property type="entry name" value="DIADENOSINE 5,5-P1,P4-TETRAPHOSPHATE PYROPHOSPHOHYDROLASE MUTT"/>
    <property type="match status" value="1"/>
</dbReference>
<evidence type="ECO:0000256" key="3">
    <source>
        <dbReference type="RuleBase" id="RU003476"/>
    </source>
</evidence>
<comment type="similarity">
    <text evidence="1 3">Belongs to the Nudix hydrolase family.</text>
</comment>
<evidence type="ECO:0000313" key="5">
    <source>
        <dbReference type="EMBL" id="APT88956.1"/>
    </source>
</evidence>
<feature type="domain" description="Nudix hydrolase" evidence="4">
    <location>
        <begin position="24"/>
        <end position="167"/>
    </location>
</feature>
<dbReference type="InterPro" id="IPR029033">
    <property type="entry name" value="His_PPase_superfam"/>
</dbReference>
<dbReference type="InterPro" id="IPR015797">
    <property type="entry name" value="NUDIX_hydrolase-like_dom_sf"/>
</dbReference>
<dbReference type="PANTHER" id="PTHR21340:SF0">
    <property type="entry name" value="BIS(5'-NUCLEOSYL)-TETRAPHOSPHATASE [ASYMMETRICAL]"/>
    <property type="match status" value="1"/>
</dbReference>
<dbReference type="KEGG" id="cfk:CFRA_06485"/>
<reference evidence="5 6" key="1">
    <citation type="submission" date="2014-08" db="EMBL/GenBank/DDBJ databases">
        <title>Complete genome sequence of Corynebacterium frankenforstense ST18(T) (=DSM 45800(T)), isolated from raw cow milk.</title>
        <authorList>
            <person name="Ruckert C."/>
            <person name="Albersmeier A."/>
            <person name="Winkler A."/>
            <person name="Lipski A."/>
            <person name="Kalinowski J."/>
        </authorList>
    </citation>
    <scope>NUCLEOTIDE SEQUENCE [LARGE SCALE GENOMIC DNA]</scope>
    <source>
        <strain evidence="5 6">ST18</strain>
    </source>
</reference>
<keyword evidence="6" id="KW-1185">Reference proteome</keyword>
<dbReference type="GO" id="GO:0006754">
    <property type="term" value="P:ATP biosynthetic process"/>
    <property type="evidence" value="ECO:0007669"/>
    <property type="project" value="TreeGrafter"/>
</dbReference>
<evidence type="ECO:0000256" key="1">
    <source>
        <dbReference type="ARBA" id="ARBA00005582"/>
    </source>
</evidence>
<keyword evidence="2 3" id="KW-0378">Hydrolase</keyword>
<sequence length="337" mass="37261">MALHEEDKDSAAELLVDGRYQRIPRDPAKHFKRATLAAGAVLYRRRADTAEDATGTDAWETAVVHRPHYDDWSLPKGKVDPGEAMPTTAHREIVEETGLETRLEKLVGTVTYPVGDRTKVVYYWTASVVSGEFTANNEVDELRWLPFDEAAELLSYAVDRRVLEKALKRITAGVDTRVLYVRHARAHQRRNWAGDDFKRPLDKKGRRQSEMLIPALLPFHPTAVYSAEPDRCRQTAAPLADELGVDVTVDRAFGDEGWLENMTGAQKAFTDVVAEGGVPVIVGQGLIIPDMIAWLSANGTLPLDSDAEAKKASCWVLSFADGRLVGADYLASPLPAK</sequence>
<protein>
    <submittedName>
        <fullName evidence="5">NTP pyrophosphohydrolase</fullName>
    </submittedName>
</protein>
<dbReference type="GO" id="GO:0006167">
    <property type="term" value="P:AMP biosynthetic process"/>
    <property type="evidence" value="ECO:0007669"/>
    <property type="project" value="TreeGrafter"/>
</dbReference>
<dbReference type="Pfam" id="PF00293">
    <property type="entry name" value="NUDIX"/>
    <property type="match status" value="1"/>
</dbReference>
<evidence type="ECO:0000259" key="4">
    <source>
        <dbReference type="PROSITE" id="PS51462"/>
    </source>
</evidence>